<dbReference type="RefSeq" id="WP_012631751.1">
    <property type="nucleotide sequence ID" value="NC_011891.1"/>
</dbReference>
<dbReference type="EMBL" id="CP001359">
    <property type="protein sequence ID" value="ACL63696.1"/>
    <property type="molecule type" value="Genomic_DNA"/>
</dbReference>
<feature type="domain" description="Bacterial transcriptional activator" evidence="3">
    <location>
        <begin position="95"/>
        <end position="224"/>
    </location>
</feature>
<dbReference type="InterPro" id="IPR011990">
    <property type="entry name" value="TPR-like_helical_dom_sf"/>
</dbReference>
<keyword evidence="1" id="KW-0805">Transcription regulation</keyword>
<dbReference type="AlphaFoldDB" id="B8J9Z3"/>
<dbReference type="PANTHER" id="PTHR35807:SF1">
    <property type="entry name" value="TRANSCRIPTIONAL REGULATOR REDD"/>
    <property type="match status" value="1"/>
</dbReference>
<dbReference type="InterPro" id="IPR027417">
    <property type="entry name" value="P-loop_NTPase"/>
</dbReference>
<accession>B8J9Z3</accession>
<organism evidence="4 5">
    <name type="scientific">Anaeromyxobacter dehalogenans (strain ATCC BAA-258 / DSM 21875 / 2CP-1)</name>
    <dbReference type="NCBI Taxonomy" id="455488"/>
    <lineage>
        <taxon>Bacteria</taxon>
        <taxon>Pseudomonadati</taxon>
        <taxon>Myxococcota</taxon>
        <taxon>Myxococcia</taxon>
        <taxon>Myxococcales</taxon>
        <taxon>Cystobacterineae</taxon>
        <taxon>Anaeromyxobacteraceae</taxon>
        <taxon>Anaeromyxobacter</taxon>
    </lineage>
</organism>
<sequence>MPASPNWTLHLLGAPRLAGATEPVRLDRRTAALLALLAIDGPQPRSRAAGLLWPDSPEKTARANLRQLLRRLREAAAGDLVGAGDPLELSPRVTVDARDPTRPDAAWPDGRLLDGVDLDEAPELSEWLAGARRSLDAARLDAALAAAARLEAAGQLGAALAQAQRALALEPLSEEAHRLEIRLRYLGGDRAAALAAYERCRAALRDALGVEPSPETVRLAEEVARGRRVPARAGSPAALPLSVTRPPALAGREREWALMEEAWAAGKGIALGGAPGVGKSRLMQDFLSTHARPLFFEGRPGDRAVPYGTHARTFRETLGALASAGVALPPWVRTELARMLPELGPSPGPLATEADRVRFWNAKLEAMRVAFRAGFDALGFDDTQFVDPASAAAGAYVLEQLLRDAETPLRTVHCFRTAEMAPEVLAHIRALAEAGRALYLELEPLADDAVEELVRSLDVPGIERVAAEVARYAGGSPLFALETVKHLVETGAVERGIPDRTPPRLEALLRARFERLSAPALQLARALGVLGTDFTLERAAAVVEARAMDVAVGWSELEAAQLVRGAAFGHDLLAEAVVAATPAPLRGFLHGRAAEVLAATGGAPGRIAAHWERAGDPVRADACRREAESVARATLLATEAAGYFRAA</sequence>
<keyword evidence="2" id="KW-0804">Transcription</keyword>
<dbReference type="Pfam" id="PF13191">
    <property type="entry name" value="AAA_16"/>
    <property type="match status" value="1"/>
</dbReference>
<reference evidence="4" key="1">
    <citation type="submission" date="2009-01" db="EMBL/GenBank/DDBJ databases">
        <title>Complete sequence of Anaeromyxobacter dehalogenans 2CP-1.</title>
        <authorList>
            <consortium name="US DOE Joint Genome Institute"/>
            <person name="Lucas S."/>
            <person name="Copeland A."/>
            <person name="Lapidus A."/>
            <person name="Glavina del Rio T."/>
            <person name="Dalin E."/>
            <person name="Tice H."/>
            <person name="Bruce D."/>
            <person name="Goodwin L."/>
            <person name="Pitluck S."/>
            <person name="Saunders E."/>
            <person name="Brettin T."/>
            <person name="Detter J.C."/>
            <person name="Han C."/>
            <person name="Larimer F."/>
            <person name="Land M."/>
            <person name="Hauser L."/>
            <person name="Kyrpides N."/>
            <person name="Ovchinnikova G."/>
            <person name="Beliaev A.S."/>
            <person name="Richardson P."/>
        </authorList>
    </citation>
    <scope>NUCLEOTIDE SEQUENCE</scope>
    <source>
        <strain evidence="4">2CP-1</strain>
    </source>
</reference>
<evidence type="ECO:0000313" key="4">
    <source>
        <dbReference type="EMBL" id="ACL63696.1"/>
    </source>
</evidence>
<evidence type="ECO:0000313" key="5">
    <source>
        <dbReference type="Proteomes" id="UP000007089"/>
    </source>
</evidence>
<dbReference type="InterPro" id="IPR041664">
    <property type="entry name" value="AAA_16"/>
</dbReference>
<dbReference type="SUPFAM" id="SSF52540">
    <property type="entry name" value="P-loop containing nucleoside triphosphate hydrolases"/>
    <property type="match status" value="1"/>
</dbReference>
<keyword evidence="5" id="KW-1185">Reference proteome</keyword>
<proteinExistence type="predicted"/>
<evidence type="ECO:0000256" key="1">
    <source>
        <dbReference type="ARBA" id="ARBA00023015"/>
    </source>
</evidence>
<dbReference type="Gene3D" id="1.25.40.10">
    <property type="entry name" value="Tetratricopeptide repeat domain"/>
    <property type="match status" value="1"/>
</dbReference>
<dbReference type="InterPro" id="IPR005158">
    <property type="entry name" value="BTAD"/>
</dbReference>
<dbReference type="HOGENOM" id="CLU_004435_1_1_7"/>
<dbReference type="SUPFAM" id="SSF48452">
    <property type="entry name" value="TPR-like"/>
    <property type="match status" value="1"/>
</dbReference>
<dbReference type="Proteomes" id="UP000007089">
    <property type="component" value="Chromosome"/>
</dbReference>
<gene>
    <name evidence="4" type="ordered locus">A2cp1_0337</name>
</gene>
<dbReference type="KEGG" id="acp:A2cp1_0337"/>
<dbReference type="GO" id="GO:0003677">
    <property type="term" value="F:DNA binding"/>
    <property type="evidence" value="ECO:0007669"/>
    <property type="project" value="TreeGrafter"/>
</dbReference>
<evidence type="ECO:0000259" key="3">
    <source>
        <dbReference type="SMART" id="SM01043"/>
    </source>
</evidence>
<dbReference type="InterPro" id="IPR051677">
    <property type="entry name" value="AfsR-DnrI-RedD_regulator"/>
</dbReference>
<evidence type="ECO:0000256" key="2">
    <source>
        <dbReference type="ARBA" id="ARBA00023163"/>
    </source>
</evidence>
<name>B8J9Z3_ANAD2</name>
<dbReference type="PANTHER" id="PTHR35807">
    <property type="entry name" value="TRANSCRIPTIONAL REGULATOR REDD-RELATED"/>
    <property type="match status" value="1"/>
</dbReference>
<dbReference type="Pfam" id="PF03704">
    <property type="entry name" value="BTAD"/>
    <property type="match status" value="1"/>
</dbReference>
<dbReference type="GO" id="GO:0006355">
    <property type="term" value="P:regulation of DNA-templated transcription"/>
    <property type="evidence" value="ECO:0007669"/>
    <property type="project" value="TreeGrafter"/>
</dbReference>
<protein>
    <submittedName>
        <fullName evidence="4">Transcriptional regulator, SARP family</fullName>
    </submittedName>
</protein>
<dbReference type="SMART" id="SM01043">
    <property type="entry name" value="BTAD"/>
    <property type="match status" value="1"/>
</dbReference>